<evidence type="ECO:0000256" key="3">
    <source>
        <dbReference type="ARBA" id="ARBA00022832"/>
    </source>
</evidence>
<evidence type="ECO:0000256" key="7">
    <source>
        <dbReference type="ARBA" id="ARBA00023160"/>
    </source>
</evidence>
<evidence type="ECO:0000259" key="9">
    <source>
        <dbReference type="Pfam" id="PF00109"/>
    </source>
</evidence>
<evidence type="ECO:0000256" key="1">
    <source>
        <dbReference type="ARBA" id="ARBA00022450"/>
    </source>
</evidence>
<keyword evidence="4" id="KW-0521">NADP</keyword>
<dbReference type="GO" id="GO:0016491">
    <property type="term" value="F:oxidoreductase activity"/>
    <property type="evidence" value="ECO:0007669"/>
    <property type="project" value="UniProtKB-KW"/>
</dbReference>
<dbReference type="InterPro" id="IPR050091">
    <property type="entry name" value="PKS_NRPS_Biosynth_Enz"/>
</dbReference>
<accession>A0A7R9QVV0</accession>
<dbReference type="SUPFAM" id="SSF53901">
    <property type="entry name" value="Thiolase-like"/>
    <property type="match status" value="1"/>
</dbReference>
<gene>
    <name evidence="10" type="ORF">ONB1V03_LOCUS15688</name>
</gene>
<dbReference type="AlphaFoldDB" id="A0A7R9QVV0"/>
<keyword evidence="3" id="KW-0276">Fatty acid metabolism</keyword>
<keyword evidence="1" id="KW-0596">Phosphopantetheine</keyword>
<dbReference type="GO" id="GO:0004312">
    <property type="term" value="F:fatty acid synthase activity"/>
    <property type="evidence" value="ECO:0007669"/>
    <property type="project" value="TreeGrafter"/>
</dbReference>
<evidence type="ECO:0000256" key="6">
    <source>
        <dbReference type="ARBA" id="ARBA00023098"/>
    </source>
</evidence>
<name>A0A7R9QVV0_9ACAR</name>
<evidence type="ECO:0000256" key="5">
    <source>
        <dbReference type="ARBA" id="ARBA00023002"/>
    </source>
</evidence>
<reference evidence="10" key="1">
    <citation type="submission" date="2020-11" db="EMBL/GenBank/DDBJ databases">
        <authorList>
            <person name="Tran Van P."/>
        </authorList>
    </citation>
    <scope>NUCLEOTIDE SEQUENCE</scope>
</reference>
<keyword evidence="8" id="KW-0511">Multifunctional enzyme</keyword>
<keyword evidence="11" id="KW-1185">Reference proteome</keyword>
<dbReference type="EMBL" id="CAJPVJ010016507">
    <property type="protein sequence ID" value="CAG2176254.1"/>
    <property type="molecule type" value="Genomic_DNA"/>
</dbReference>
<dbReference type="PANTHER" id="PTHR43775">
    <property type="entry name" value="FATTY ACID SYNTHASE"/>
    <property type="match status" value="1"/>
</dbReference>
<keyword evidence="5" id="KW-0560">Oxidoreductase</keyword>
<evidence type="ECO:0000256" key="2">
    <source>
        <dbReference type="ARBA" id="ARBA00022516"/>
    </source>
</evidence>
<dbReference type="Gene3D" id="3.40.47.10">
    <property type="match status" value="1"/>
</dbReference>
<keyword evidence="7" id="KW-0275">Fatty acid biosynthesis</keyword>
<dbReference type="PANTHER" id="PTHR43775:SF7">
    <property type="entry name" value="FATTY ACID SYNTHASE"/>
    <property type="match status" value="1"/>
</dbReference>
<dbReference type="InterPro" id="IPR016039">
    <property type="entry name" value="Thiolase-like"/>
</dbReference>
<dbReference type="Proteomes" id="UP000728032">
    <property type="component" value="Unassembled WGS sequence"/>
</dbReference>
<dbReference type="EMBL" id="OC931332">
    <property type="protein sequence ID" value="CAD7659092.1"/>
    <property type="molecule type" value="Genomic_DNA"/>
</dbReference>
<evidence type="ECO:0000256" key="8">
    <source>
        <dbReference type="ARBA" id="ARBA00023268"/>
    </source>
</evidence>
<evidence type="ECO:0000313" key="10">
    <source>
        <dbReference type="EMBL" id="CAD7659092.1"/>
    </source>
</evidence>
<dbReference type="GO" id="GO:0006633">
    <property type="term" value="P:fatty acid biosynthetic process"/>
    <property type="evidence" value="ECO:0007669"/>
    <property type="project" value="UniProtKB-KW"/>
</dbReference>
<proteinExistence type="predicted"/>
<feature type="domain" description="Beta-ketoacyl synthase-like N-terminal" evidence="9">
    <location>
        <begin position="6"/>
        <end position="97"/>
    </location>
</feature>
<evidence type="ECO:0000313" key="11">
    <source>
        <dbReference type="Proteomes" id="UP000728032"/>
    </source>
</evidence>
<dbReference type="InterPro" id="IPR014030">
    <property type="entry name" value="Ketoacyl_synth_N"/>
</dbReference>
<organism evidence="10">
    <name type="scientific">Oppiella nova</name>
    <dbReference type="NCBI Taxonomy" id="334625"/>
    <lineage>
        <taxon>Eukaryota</taxon>
        <taxon>Metazoa</taxon>
        <taxon>Ecdysozoa</taxon>
        <taxon>Arthropoda</taxon>
        <taxon>Chelicerata</taxon>
        <taxon>Arachnida</taxon>
        <taxon>Acari</taxon>
        <taxon>Acariformes</taxon>
        <taxon>Sarcoptiformes</taxon>
        <taxon>Oribatida</taxon>
        <taxon>Brachypylina</taxon>
        <taxon>Oppioidea</taxon>
        <taxon>Oppiidae</taxon>
        <taxon>Oppiella</taxon>
    </lineage>
</organism>
<dbReference type="Pfam" id="PF00109">
    <property type="entry name" value="ketoacyl-synt"/>
    <property type="match status" value="1"/>
</dbReference>
<evidence type="ECO:0000256" key="4">
    <source>
        <dbReference type="ARBA" id="ARBA00022857"/>
    </source>
</evidence>
<dbReference type="OrthoDB" id="6538045at2759"/>
<keyword evidence="2" id="KW-0444">Lipid biosynthesis</keyword>
<keyword evidence="6" id="KW-0443">Lipid metabolism</keyword>
<sequence length="107" mass="12029">MSMSGDDIVISGMSGRFPLSDSVDELARNLFSGVDLITESDSRWPKDFCDISSRMGRIESYDRFDANFFGIATEVAEHLDPQSRMLLEVAYEAIMDAVSCNKKRYNS</sequence>
<protein>
    <recommendedName>
        <fullName evidence="9">Beta-ketoacyl synthase-like N-terminal domain-containing protein</fullName>
    </recommendedName>
</protein>